<name>A0A7W9Q3S4_9ACTN</name>
<evidence type="ECO:0000313" key="3">
    <source>
        <dbReference type="Proteomes" id="UP000585836"/>
    </source>
</evidence>
<gene>
    <name evidence="2" type="ORF">FHS34_007676</name>
</gene>
<reference evidence="2 3" key="1">
    <citation type="submission" date="2020-08" db="EMBL/GenBank/DDBJ databases">
        <title>Genomic Encyclopedia of Type Strains, Phase III (KMG-III): the genomes of soil and plant-associated and newly described type strains.</title>
        <authorList>
            <person name="Whitman W."/>
        </authorList>
    </citation>
    <scope>NUCLEOTIDE SEQUENCE [LARGE SCALE GENOMIC DNA]</scope>
    <source>
        <strain evidence="2 3">CECT 3313</strain>
    </source>
</reference>
<organism evidence="2 3">
    <name type="scientific">Streptomyces echinatus</name>
    <dbReference type="NCBI Taxonomy" id="67293"/>
    <lineage>
        <taxon>Bacteria</taxon>
        <taxon>Bacillati</taxon>
        <taxon>Actinomycetota</taxon>
        <taxon>Actinomycetes</taxon>
        <taxon>Kitasatosporales</taxon>
        <taxon>Streptomycetaceae</taxon>
        <taxon>Streptomyces</taxon>
    </lineage>
</organism>
<feature type="domain" description="Insertion element IS402-like" evidence="1">
    <location>
        <begin position="4"/>
        <end position="37"/>
    </location>
</feature>
<protein>
    <submittedName>
        <fullName evidence="2">Transposase</fullName>
    </submittedName>
</protein>
<dbReference type="InterPro" id="IPR025161">
    <property type="entry name" value="IS402-like_dom"/>
</dbReference>
<evidence type="ECO:0000313" key="2">
    <source>
        <dbReference type="EMBL" id="MBB5932167.1"/>
    </source>
</evidence>
<dbReference type="Pfam" id="PF13340">
    <property type="entry name" value="DUF4096"/>
    <property type="match status" value="1"/>
</dbReference>
<dbReference type="EMBL" id="JACHJK010000022">
    <property type="protein sequence ID" value="MBB5932167.1"/>
    <property type="molecule type" value="Genomic_DNA"/>
</dbReference>
<sequence>MPADPVRGRRWADHRGTLEAIAWKYRTNSPWRDLPDEL</sequence>
<proteinExistence type="predicted"/>
<accession>A0A7W9Q3S4</accession>
<comment type="caution">
    <text evidence="2">The sequence shown here is derived from an EMBL/GenBank/DDBJ whole genome shotgun (WGS) entry which is preliminary data.</text>
</comment>
<dbReference type="AlphaFoldDB" id="A0A7W9Q3S4"/>
<dbReference type="Proteomes" id="UP000585836">
    <property type="component" value="Unassembled WGS sequence"/>
</dbReference>
<evidence type="ECO:0000259" key="1">
    <source>
        <dbReference type="Pfam" id="PF13340"/>
    </source>
</evidence>
<keyword evidence="3" id="KW-1185">Reference proteome</keyword>